<keyword evidence="2" id="KW-1185">Reference proteome</keyword>
<keyword evidence="1" id="KW-0255">Endonuclease</keyword>
<comment type="caution">
    <text evidence="1">The sequence shown here is derived from an EMBL/GenBank/DDBJ whole genome shotgun (WGS) entry which is preliminary data.</text>
</comment>
<dbReference type="EMBL" id="JAYMRU010000024">
    <property type="protein sequence ID" value="MEM5403788.1"/>
    <property type="molecule type" value="Genomic_DNA"/>
</dbReference>
<gene>
    <name evidence="1" type="ORF">VSR83_27765</name>
</gene>
<keyword evidence="1" id="KW-0378">Hydrolase</keyword>
<sequence>MSTPRTRGRKWLRIRARQLRLHPLCAECLRVGHVTEATEVDHIERLEDGGTDDPGNLQSLCHECHADKSARECGHTRPTGCDADGNPLDPAHPWRV</sequence>
<reference evidence="1" key="1">
    <citation type="submission" date="2024-01" db="EMBL/GenBank/DDBJ databases">
        <title>The diversity of rhizobia nodulating Mimosa spp. in eleven states of Brazil covering several biomes is determined by host plant, location, and edaphic factors.</title>
        <authorList>
            <person name="Rouws L."/>
            <person name="Barauna A."/>
            <person name="Beukes C."/>
            <person name="De Faria S.M."/>
            <person name="Gross E."/>
            <person name="Dos Reis Junior F.B."/>
            <person name="Simon M."/>
            <person name="Maluk M."/>
            <person name="Odee D.W."/>
            <person name="Kenicer G."/>
            <person name="Young J.P.W."/>
            <person name="Reis V.M."/>
            <person name="Zilli J."/>
            <person name="James E.K."/>
        </authorList>
    </citation>
    <scope>NUCLEOTIDE SEQUENCE</scope>
    <source>
        <strain evidence="1">JPY452</strain>
    </source>
</reference>
<dbReference type="EC" id="3.1.-.-" evidence="1"/>
<organism evidence="1 2">
    <name type="scientific">Paraburkholderia unamae</name>
    <dbReference type="NCBI Taxonomy" id="219649"/>
    <lineage>
        <taxon>Bacteria</taxon>
        <taxon>Pseudomonadati</taxon>
        <taxon>Pseudomonadota</taxon>
        <taxon>Betaproteobacteria</taxon>
        <taxon>Burkholderiales</taxon>
        <taxon>Burkholderiaceae</taxon>
        <taxon>Paraburkholderia</taxon>
    </lineage>
</organism>
<name>A0ACC6RQ64_9BURK</name>
<accession>A0ACC6RQ64</accession>
<dbReference type="Proteomes" id="UP001392318">
    <property type="component" value="Unassembled WGS sequence"/>
</dbReference>
<evidence type="ECO:0000313" key="1">
    <source>
        <dbReference type="EMBL" id="MEM5403788.1"/>
    </source>
</evidence>
<proteinExistence type="predicted"/>
<protein>
    <submittedName>
        <fullName evidence="1">HNH endonuclease signature motif containing protein</fullName>
        <ecNumber evidence="1">3.1.-.-</ecNumber>
    </submittedName>
</protein>
<keyword evidence="1" id="KW-0540">Nuclease</keyword>
<evidence type="ECO:0000313" key="2">
    <source>
        <dbReference type="Proteomes" id="UP001392318"/>
    </source>
</evidence>